<dbReference type="GO" id="GO:0006303">
    <property type="term" value="P:double-strand break repair via nonhomologous end joining"/>
    <property type="evidence" value="ECO:0007669"/>
    <property type="project" value="TreeGrafter"/>
</dbReference>
<dbReference type="AlphaFoldDB" id="A0A0L7QWL5"/>
<dbReference type="Gene3D" id="3.30.420.10">
    <property type="entry name" value="Ribonuclease H-like superfamily/Ribonuclease H"/>
    <property type="match status" value="1"/>
</dbReference>
<dbReference type="GO" id="GO:0031297">
    <property type="term" value="P:replication fork processing"/>
    <property type="evidence" value="ECO:0007669"/>
    <property type="project" value="TreeGrafter"/>
</dbReference>
<dbReference type="GO" id="GO:0003697">
    <property type="term" value="F:single-stranded DNA binding"/>
    <property type="evidence" value="ECO:0007669"/>
    <property type="project" value="TreeGrafter"/>
</dbReference>
<dbReference type="GO" id="GO:0032259">
    <property type="term" value="P:methylation"/>
    <property type="evidence" value="ECO:0007669"/>
    <property type="project" value="UniProtKB-KW"/>
</dbReference>
<dbReference type="GO" id="GO:0000793">
    <property type="term" value="C:condensed chromosome"/>
    <property type="evidence" value="ECO:0007669"/>
    <property type="project" value="TreeGrafter"/>
</dbReference>
<dbReference type="PANTHER" id="PTHR46060:SF2">
    <property type="entry name" value="HISTONE-LYSINE N-METHYLTRANSFERASE SETMAR"/>
    <property type="match status" value="1"/>
</dbReference>
<keyword evidence="2" id="KW-1185">Reference proteome</keyword>
<gene>
    <name evidence="1" type="ORF">WH47_03120</name>
</gene>
<dbReference type="GO" id="GO:0000014">
    <property type="term" value="F:single-stranded DNA endodeoxyribonuclease activity"/>
    <property type="evidence" value="ECO:0007669"/>
    <property type="project" value="TreeGrafter"/>
</dbReference>
<protein>
    <submittedName>
        <fullName evidence="1">Histone-lysine N-methyltransferase SETMAR</fullName>
    </submittedName>
</protein>
<reference evidence="1 2" key="1">
    <citation type="submission" date="2015-07" db="EMBL/GenBank/DDBJ databases">
        <title>The genome of Habropoda laboriosa.</title>
        <authorList>
            <person name="Pan H."/>
            <person name="Kapheim K."/>
        </authorList>
    </citation>
    <scope>NUCLEOTIDE SEQUENCE [LARGE SCALE GENOMIC DNA]</scope>
    <source>
        <strain evidence="1">0110345459</strain>
    </source>
</reference>
<evidence type="ECO:0000313" key="1">
    <source>
        <dbReference type="EMBL" id="KOC62929.1"/>
    </source>
</evidence>
<dbReference type="GO" id="GO:0044774">
    <property type="term" value="P:mitotic DNA integrity checkpoint signaling"/>
    <property type="evidence" value="ECO:0007669"/>
    <property type="project" value="TreeGrafter"/>
</dbReference>
<dbReference type="GO" id="GO:0003690">
    <property type="term" value="F:double-stranded DNA binding"/>
    <property type="evidence" value="ECO:0007669"/>
    <property type="project" value="TreeGrafter"/>
</dbReference>
<dbReference type="EMBL" id="KQ414714">
    <property type="protein sequence ID" value="KOC62929.1"/>
    <property type="molecule type" value="Genomic_DNA"/>
</dbReference>
<sequence>MKLCHILSYSLDFSPTDYHFFKHLNNFLTNKLFQNEDVVKVAFKEFSNSKTTDFYKFGVM</sequence>
<keyword evidence="1" id="KW-0808">Transferase</keyword>
<keyword evidence="1" id="KW-0489">Methyltransferase</keyword>
<evidence type="ECO:0000313" key="2">
    <source>
        <dbReference type="Proteomes" id="UP000053825"/>
    </source>
</evidence>
<dbReference type="PANTHER" id="PTHR46060">
    <property type="entry name" value="MARINER MOS1 TRANSPOSASE-LIKE PROTEIN"/>
    <property type="match status" value="1"/>
</dbReference>
<accession>A0A0L7QWL5</accession>
<dbReference type="GO" id="GO:0035861">
    <property type="term" value="C:site of double-strand break"/>
    <property type="evidence" value="ECO:0007669"/>
    <property type="project" value="TreeGrafter"/>
</dbReference>
<dbReference type="GO" id="GO:0042800">
    <property type="term" value="F:histone H3K4 methyltransferase activity"/>
    <property type="evidence" value="ECO:0007669"/>
    <property type="project" value="TreeGrafter"/>
</dbReference>
<name>A0A0L7QWL5_9HYME</name>
<dbReference type="Proteomes" id="UP000053825">
    <property type="component" value="Unassembled WGS sequence"/>
</dbReference>
<dbReference type="GO" id="GO:0000729">
    <property type="term" value="P:DNA double-strand break processing"/>
    <property type="evidence" value="ECO:0007669"/>
    <property type="project" value="TreeGrafter"/>
</dbReference>
<organism evidence="1 2">
    <name type="scientific">Habropoda laboriosa</name>
    <dbReference type="NCBI Taxonomy" id="597456"/>
    <lineage>
        <taxon>Eukaryota</taxon>
        <taxon>Metazoa</taxon>
        <taxon>Ecdysozoa</taxon>
        <taxon>Arthropoda</taxon>
        <taxon>Hexapoda</taxon>
        <taxon>Insecta</taxon>
        <taxon>Pterygota</taxon>
        <taxon>Neoptera</taxon>
        <taxon>Endopterygota</taxon>
        <taxon>Hymenoptera</taxon>
        <taxon>Apocrita</taxon>
        <taxon>Aculeata</taxon>
        <taxon>Apoidea</taxon>
        <taxon>Anthophila</taxon>
        <taxon>Apidae</taxon>
        <taxon>Habropoda</taxon>
    </lineage>
</organism>
<dbReference type="GO" id="GO:0005634">
    <property type="term" value="C:nucleus"/>
    <property type="evidence" value="ECO:0007669"/>
    <property type="project" value="TreeGrafter"/>
</dbReference>
<proteinExistence type="predicted"/>
<dbReference type="GO" id="GO:0044547">
    <property type="term" value="F:DNA topoisomerase binding"/>
    <property type="evidence" value="ECO:0007669"/>
    <property type="project" value="TreeGrafter"/>
</dbReference>
<dbReference type="STRING" id="597456.A0A0L7QWL5"/>
<dbReference type="InterPro" id="IPR036397">
    <property type="entry name" value="RNaseH_sf"/>
</dbReference>
<dbReference type="GO" id="GO:0015074">
    <property type="term" value="P:DNA integration"/>
    <property type="evidence" value="ECO:0007669"/>
    <property type="project" value="TreeGrafter"/>
</dbReference>
<dbReference type="GO" id="GO:0046975">
    <property type="term" value="F:histone H3K36 methyltransferase activity"/>
    <property type="evidence" value="ECO:0007669"/>
    <property type="project" value="TreeGrafter"/>
</dbReference>
<dbReference type="InterPro" id="IPR052709">
    <property type="entry name" value="Transposase-MT_Hybrid"/>
</dbReference>